<dbReference type="EMBL" id="MBEW02000022">
    <property type="protein sequence ID" value="RDY20736.1"/>
    <property type="molecule type" value="Genomic_DNA"/>
</dbReference>
<sequence>MSGVLYTVKELAEELHISEVTVRRYIADGKLKRVDNLSGVRVSREELLRFRGDNDVNPLSPFERKRLELIIQQKQAEIGRLRTILSKFMAYSAEYAMYLNDVEAVGDNASLANVKKA</sequence>
<accession>A0A371IJU1</accession>
<keyword evidence="3" id="KW-1185">Reference proteome</keyword>
<dbReference type="Proteomes" id="UP000093352">
    <property type="component" value="Unassembled WGS sequence"/>
</dbReference>
<comment type="caution">
    <text evidence="2">The sequence shown here is derived from an EMBL/GenBank/DDBJ whole genome shotgun (WGS) entry which is preliminary data.</text>
</comment>
<dbReference type="RefSeq" id="WP_068913990.1">
    <property type="nucleotide sequence ID" value="NZ_MBEW02000022.1"/>
</dbReference>
<organism evidence="2 3">
    <name type="scientific">Criibacterium bergeronii</name>
    <dbReference type="NCBI Taxonomy" id="1871336"/>
    <lineage>
        <taxon>Bacteria</taxon>
        <taxon>Bacillati</taxon>
        <taxon>Bacillota</taxon>
        <taxon>Clostridia</taxon>
        <taxon>Peptostreptococcales</taxon>
        <taxon>Filifactoraceae</taxon>
        <taxon>Criibacterium</taxon>
    </lineage>
</organism>
<reference evidence="2 3" key="1">
    <citation type="journal article" date="2016" name="Genome Announc.">
        <title>Draft Genome Sequence of Criibacterium bergeronii gen. nov., sp. nov., Strain CCRI-22567T, Isolated from a Vaginal Sample from a Woman with Bacterial Vaginosis.</title>
        <authorList>
            <person name="Maheux A.F."/>
            <person name="Berube E."/>
            <person name="Boudreau D.K."/>
            <person name="Raymond F."/>
            <person name="Corbeil J."/>
            <person name="Roy P.H."/>
            <person name="Boissinot M."/>
            <person name="Omar R.F."/>
        </authorList>
    </citation>
    <scope>NUCLEOTIDE SEQUENCE [LARGE SCALE GENOMIC DNA]</scope>
    <source>
        <strain evidence="2 3">CCRI-22567</strain>
    </source>
</reference>
<protein>
    <submittedName>
        <fullName evidence="2">DNA-binding protein</fullName>
    </submittedName>
</protein>
<evidence type="ECO:0000313" key="2">
    <source>
        <dbReference type="EMBL" id="RDY20736.1"/>
    </source>
</evidence>
<dbReference type="SUPFAM" id="SSF46955">
    <property type="entry name" value="Putative DNA-binding domain"/>
    <property type="match status" value="1"/>
</dbReference>
<dbReference type="InterPro" id="IPR041657">
    <property type="entry name" value="HTH_17"/>
</dbReference>
<evidence type="ECO:0000259" key="1">
    <source>
        <dbReference type="Pfam" id="PF12728"/>
    </source>
</evidence>
<keyword evidence="2" id="KW-0238">DNA-binding</keyword>
<gene>
    <name evidence="2" type="ORF">BBG48_008615</name>
</gene>
<dbReference type="STRING" id="1871336.BBG48_05140"/>
<evidence type="ECO:0000313" key="3">
    <source>
        <dbReference type="Proteomes" id="UP000093352"/>
    </source>
</evidence>
<dbReference type="Pfam" id="PF12728">
    <property type="entry name" value="HTH_17"/>
    <property type="match status" value="1"/>
</dbReference>
<feature type="domain" description="Helix-turn-helix" evidence="1">
    <location>
        <begin position="5"/>
        <end position="50"/>
    </location>
</feature>
<dbReference type="GO" id="GO:0003677">
    <property type="term" value="F:DNA binding"/>
    <property type="evidence" value="ECO:0007669"/>
    <property type="project" value="UniProtKB-KW"/>
</dbReference>
<dbReference type="InterPro" id="IPR009061">
    <property type="entry name" value="DNA-bd_dom_put_sf"/>
</dbReference>
<proteinExistence type="predicted"/>
<name>A0A371IJU1_9FIRM</name>
<dbReference type="AlphaFoldDB" id="A0A371IJU1"/>